<dbReference type="VEuPathDB" id="MicrosporidiaDB:M153_412500055"/>
<protein>
    <submittedName>
        <fullName evidence="3">mRNA cleavage and polyadenylation factor I complex, subunit RNA15</fullName>
    </submittedName>
</protein>
<dbReference type="PANTHER" id="PTHR45735:SF2">
    <property type="entry name" value="CLEAVAGE STIMULATION FACTOR SUBUNIT 2"/>
    <property type="match status" value="1"/>
</dbReference>
<dbReference type="GO" id="GO:0003729">
    <property type="term" value="F:mRNA binding"/>
    <property type="evidence" value="ECO:0007669"/>
    <property type="project" value="TreeGrafter"/>
</dbReference>
<dbReference type="SUPFAM" id="SSF54928">
    <property type="entry name" value="RNA-binding domain, RBD"/>
    <property type="match status" value="1"/>
</dbReference>
<accession>A0A0R0LT01</accession>
<proteinExistence type="predicted"/>
<dbReference type="Pfam" id="PF00076">
    <property type="entry name" value="RRM_1"/>
    <property type="match status" value="1"/>
</dbReference>
<keyword evidence="4" id="KW-1185">Reference proteome</keyword>
<dbReference type="PROSITE" id="PS50102">
    <property type="entry name" value="RRM"/>
    <property type="match status" value="1"/>
</dbReference>
<dbReference type="AlphaFoldDB" id="A0A0R0LT01"/>
<evidence type="ECO:0000313" key="4">
    <source>
        <dbReference type="Proteomes" id="UP000051530"/>
    </source>
</evidence>
<dbReference type="Proteomes" id="UP000051530">
    <property type="component" value="Unassembled WGS sequence"/>
</dbReference>
<dbReference type="SMART" id="SM00360">
    <property type="entry name" value="RRM"/>
    <property type="match status" value="1"/>
</dbReference>
<dbReference type="InterPro" id="IPR012677">
    <property type="entry name" value="Nucleotide-bd_a/b_plait_sf"/>
</dbReference>
<gene>
    <name evidence="3" type="ORF">M153_412500055</name>
</gene>
<dbReference type="EMBL" id="LGUB01000805">
    <property type="protein sequence ID" value="KRH92601.1"/>
    <property type="molecule type" value="Genomic_DNA"/>
</dbReference>
<dbReference type="PANTHER" id="PTHR45735">
    <property type="entry name" value="CLEAVAGE STIMULATION FACTOR SUBUNIT 2"/>
    <property type="match status" value="1"/>
</dbReference>
<dbReference type="Gene3D" id="3.30.70.330">
    <property type="match status" value="1"/>
</dbReference>
<dbReference type="InterPro" id="IPR000504">
    <property type="entry name" value="RRM_dom"/>
</dbReference>
<sequence length="209" mass="23797">MSNKKTTPCQVFVGNIDFGATQEDLIRELGKVGKVLSFRFVIDKNGKSKGYGFAEYENATIANLAVRTLDISFNGRPVKINYAENDMKVASKINSVVLEDVLKNMDETNLYDCLKYLKQICINDTAEIKKLMKNEQFSNFLISALYKLNLLNEDNLCELIARGIGFTGTKEELRTYLERLQDDDIDELDETIKEKVLLMKGLLMNKISR</sequence>
<evidence type="ECO:0000259" key="2">
    <source>
        <dbReference type="PROSITE" id="PS50102"/>
    </source>
</evidence>
<dbReference type="GO" id="GO:0005847">
    <property type="term" value="C:mRNA cleavage and polyadenylation specificity factor complex"/>
    <property type="evidence" value="ECO:0007669"/>
    <property type="project" value="TreeGrafter"/>
</dbReference>
<evidence type="ECO:0000313" key="3">
    <source>
        <dbReference type="EMBL" id="KRH92601.1"/>
    </source>
</evidence>
<dbReference type="InterPro" id="IPR035979">
    <property type="entry name" value="RBD_domain_sf"/>
</dbReference>
<evidence type="ECO:0000256" key="1">
    <source>
        <dbReference type="PROSITE-ProRule" id="PRU00176"/>
    </source>
</evidence>
<keyword evidence="1" id="KW-0694">RNA-binding</keyword>
<comment type="caution">
    <text evidence="3">The sequence shown here is derived from an EMBL/GenBank/DDBJ whole genome shotgun (WGS) entry which is preliminary data.</text>
</comment>
<feature type="domain" description="RRM" evidence="2">
    <location>
        <begin position="9"/>
        <end position="85"/>
    </location>
</feature>
<name>A0A0R0LT01_9MICR</name>
<dbReference type="OrthoDB" id="272703at2759"/>
<organism evidence="3 4">
    <name type="scientific">Pseudoloma neurophilia</name>
    <dbReference type="NCBI Taxonomy" id="146866"/>
    <lineage>
        <taxon>Eukaryota</taxon>
        <taxon>Fungi</taxon>
        <taxon>Fungi incertae sedis</taxon>
        <taxon>Microsporidia</taxon>
        <taxon>Pseudoloma</taxon>
    </lineage>
</organism>
<reference evidence="3 4" key="1">
    <citation type="submission" date="2015-07" db="EMBL/GenBank/DDBJ databases">
        <title>The genome of Pseudoloma neurophilia, a relevant intracellular parasite of the zebrafish.</title>
        <authorList>
            <person name="Ndikumana S."/>
            <person name="Pelin A."/>
            <person name="Sanders J."/>
            <person name="Corradi N."/>
        </authorList>
    </citation>
    <scope>NUCLEOTIDE SEQUENCE [LARGE SCALE GENOMIC DNA]</scope>
    <source>
        <strain evidence="3 4">MK1</strain>
    </source>
</reference>